<evidence type="ECO:0000313" key="2">
    <source>
        <dbReference type="Proteomes" id="UP000827872"/>
    </source>
</evidence>
<protein>
    <submittedName>
        <fullName evidence="1">Uncharacterized protein</fullName>
    </submittedName>
</protein>
<keyword evidence="2" id="KW-1185">Reference proteome</keyword>
<sequence>MAASAEPRRCDPERVAARVPSAADLPKASRGGEKERREAIRPMRELSDSWVCGLVHIVYSSVYGLNGDDQEHHSEASSST</sequence>
<dbReference type="EMBL" id="CM037618">
    <property type="protein sequence ID" value="KAH8000497.1"/>
    <property type="molecule type" value="Genomic_DNA"/>
</dbReference>
<name>A0ACB8F632_9SAUR</name>
<comment type="caution">
    <text evidence="1">The sequence shown here is derived from an EMBL/GenBank/DDBJ whole genome shotgun (WGS) entry which is preliminary data.</text>
</comment>
<accession>A0ACB8F632</accession>
<gene>
    <name evidence="1" type="ORF">K3G42_025847</name>
</gene>
<organism evidence="1 2">
    <name type="scientific">Sphaerodactylus townsendi</name>
    <dbReference type="NCBI Taxonomy" id="933632"/>
    <lineage>
        <taxon>Eukaryota</taxon>
        <taxon>Metazoa</taxon>
        <taxon>Chordata</taxon>
        <taxon>Craniata</taxon>
        <taxon>Vertebrata</taxon>
        <taxon>Euteleostomi</taxon>
        <taxon>Lepidosauria</taxon>
        <taxon>Squamata</taxon>
        <taxon>Bifurcata</taxon>
        <taxon>Gekkota</taxon>
        <taxon>Sphaerodactylidae</taxon>
        <taxon>Sphaerodactylus</taxon>
    </lineage>
</organism>
<evidence type="ECO:0000313" key="1">
    <source>
        <dbReference type="EMBL" id="KAH8000497.1"/>
    </source>
</evidence>
<reference evidence="1" key="1">
    <citation type="submission" date="2021-08" db="EMBL/GenBank/DDBJ databases">
        <title>The first chromosome-level gecko genome reveals the dynamic sex chromosomes of Neotropical dwarf geckos (Sphaerodactylidae: Sphaerodactylus).</title>
        <authorList>
            <person name="Pinto B.J."/>
            <person name="Keating S.E."/>
            <person name="Gamble T."/>
        </authorList>
    </citation>
    <scope>NUCLEOTIDE SEQUENCE</scope>
    <source>
        <strain evidence="1">TG3544</strain>
    </source>
</reference>
<proteinExistence type="predicted"/>
<dbReference type="Proteomes" id="UP000827872">
    <property type="component" value="Linkage Group LG05"/>
</dbReference>